<comment type="caution">
    <text evidence="2">The sequence shown here is derived from an EMBL/GenBank/DDBJ whole genome shotgun (WGS) entry which is preliminary data.</text>
</comment>
<gene>
    <name evidence="2" type="ORF">E5K02_20795</name>
</gene>
<proteinExistence type="predicted"/>
<dbReference type="RefSeq" id="WP_135397561.1">
    <property type="nucleotide sequence ID" value="NZ_SRMB01000005.1"/>
</dbReference>
<dbReference type="EMBL" id="SRMB01000005">
    <property type="protein sequence ID" value="TGE22806.1"/>
    <property type="molecule type" value="Genomic_DNA"/>
</dbReference>
<keyword evidence="3" id="KW-1185">Reference proteome</keyword>
<name>A0A4Z0PZY9_9BACT</name>
<dbReference type="AlphaFoldDB" id="A0A4Z0PZY9"/>
<accession>A0A4Z0PZY9</accession>
<keyword evidence="1" id="KW-0175">Coiled coil</keyword>
<evidence type="ECO:0000313" key="2">
    <source>
        <dbReference type="EMBL" id="TGE22806.1"/>
    </source>
</evidence>
<dbReference type="Gene3D" id="1.20.920.20">
    <property type="match status" value="1"/>
</dbReference>
<dbReference type="Proteomes" id="UP000298471">
    <property type="component" value="Unassembled WGS sequence"/>
</dbReference>
<reference evidence="2 3" key="1">
    <citation type="submission" date="2019-04" db="EMBL/GenBank/DDBJ databases">
        <authorList>
            <person name="Feng G."/>
            <person name="Zhang J."/>
            <person name="Zhu H."/>
        </authorList>
    </citation>
    <scope>NUCLEOTIDE SEQUENCE [LARGE SCALE GENOMIC DNA]</scope>
    <source>
        <strain evidence="2 3">9PBR-1</strain>
    </source>
</reference>
<protein>
    <submittedName>
        <fullName evidence="2">Uncharacterized protein</fullName>
    </submittedName>
</protein>
<feature type="coiled-coil region" evidence="1">
    <location>
        <begin position="88"/>
        <end position="150"/>
    </location>
</feature>
<evidence type="ECO:0000313" key="3">
    <source>
        <dbReference type="Proteomes" id="UP000298471"/>
    </source>
</evidence>
<evidence type="ECO:0000256" key="1">
    <source>
        <dbReference type="SAM" id="Coils"/>
    </source>
</evidence>
<organism evidence="2 3">
    <name type="scientific">Hymenobacter metallicola</name>
    <dbReference type="NCBI Taxonomy" id="2563114"/>
    <lineage>
        <taxon>Bacteria</taxon>
        <taxon>Pseudomonadati</taxon>
        <taxon>Bacteroidota</taxon>
        <taxon>Cytophagia</taxon>
        <taxon>Cytophagales</taxon>
        <taxon>Hymenobacteraceae</taxon>
        <taxon>Hymenobacter</taxon>
    </lineage>
</organism>
<sequence>MKVPAIEILKEAFDELNEWQEHTSTPEDLWPSAMLLVVEPSHNPNARARITGDPDLLVQVLHMALKDPSNAEFVRAFNEAFQQPTAELQEAAREVQRWAQELNNAQVKIQQLYAEINDGAAYCEQLERDNQRLTEETHRWSDAVKKLESQRTQQPAAVCHANIVFRRRHEKIHCRLFKWELKPGPVLNGLLAQDELEGKRVRVTIEVLEPAMDMLLSKRALKALSFQQKVALCDEVGVHFALLDAVLLQPGAQQSSFTATQFSHLMNLAAARYEVVANMLEGGEGK</sequence>